<reference evidence="10" key="2">
    <citation type="journal article" date="2023" name="IMA Fungus">
        <title>Comparative genomic study of the Penicillium genus elucidates a diverse pangenome and 15 lateral gene transfer events.</title>
        <authorList>
            <person name="Petersen C."/>
            <person name="Sorensen T."/>
            <person name="Nielsen M.R."/>
            <person name="Sondergaard T.E."/>
            <person name="Sorensen J.L."/>
            <person name="Fitzpatrick D.A."/>
            <person name="Frisvad J.C."/>
            <person name="Nielsen K.L."/>
        </authorList>
    </citation>
    <scope>NUCLEOTIDE SEQUENCE</scope>
    <source>
        <strain evidence="10">IBT 16125</strain>
    </source>
</reference>
<dbReference type="InterPro" id="IPR054723">
    <property type="entry name" value="Ams1-like_N"/>
</dbReference>
<dbReference type="Pfam" id="PF17677">
    <property type="entry name" value="Glyco_hydro38C2"/>
    <property type="match status" value="1"/>
</dbReference>
<evidence type="ECO:0000256" key="5">
    <source>
        <dbReference type="ARBA" id="ARBA00022801"/>
    </source>
</evidence>
<dbReference type="PANTHER" id="PTHR46017">
    <property type="entry name" value="ALPHA-MANNOSIDASE 2C1"/>
    <property type="match status" value="1"/>
</dbReference>
<dbReference type="EMBL" id="JAPVEA010000008">
    <property type="protein sequence ID" value="KAJ5438207.1"/>
    <property type="molecule type" value="Genomic_DNA"/>
</dbReference>
<dbReference type="Gene3D" id="3.20.110.10">
    <property type="entry name" value="Glycoside hydrolase 38, N terminal domain"/>
    <property type="match status" value="1"/>
</dbReference>
<dbReference type="GO" id="GO:0004559">
    <property type="term" value="F:alpha-mannosidase activity"/>
    <property type="evidence" value="ECO:0007669"/>
    <property type="project" value="UniProtKB-EC"/>
</dbReference>
<dbReference type="GO" id="GO:0000329">
    <property type="term" value="C:fungal-type vacuole membrane"/>
    <property type="evidence" value="ECO:0007669"/>
    <property type="project" value="TreeGrafter"/>
</dbReference>
<dbReference type="Pfam" id="PF09261">
    <property type="entry name" value="Alpha-mann_mid"/>
    <property type="match status" value="1"/>
</dbReference>
<comment type="similarity">
    <text evidence="2">Belongs to the glycosyl hydrolase 38 family.</text>
</comment>
<dbReference type="FunFam" id="1.20.1270.50:FF:000004">
    <property type="entry name" value="alpha-mannosidase 2C1 isoform X1"/>
    <property type="match status" value="1"/>
</dbReference>
<reference evidence="10" key="1">
    <citation type="submission" date="2022-12" db="EMBL/GenBank/DDBJ databases">
        <authorList>
            <person name="Petersen C."/>
        </authorList>
    </citation>
    <scope>NUCLEOTIDE SEQUENCE</scope>
    <source>
        <strain evidence="10">IBT 16125</strain>
    </source>
</reference>
<evidence type="ECO:0000256" key="1">
    <source>
        <dbReference type="ARBA" id="ARBA00000365"/>
    </source>
</evidence>
<dbReference type="InterPro" id="IPR041147">
    <property type="entry name" value="GH38_C"/>
</dbReference>
<proteinExistence type="inferred from homology"/>
<dbReference type="SUPFAM" id="SSF74650">
    <property type="entry name" value="Galactose mutarotase-like"/>
    <property type="match status" value="1"/>
</dbReference>
<dbReference type="Gene3D" id="1.20.1270.50">
    <property type="entry name" value="Glycoside hydrolase family 38, central domain"/>
    <property type="match status" value="1"/>
</dbReference>
<evidence type="ECO:0000256" key="7">
    <source>
        <dbReference type="ARBA" id="ARBA00054985"/>
    </source>
</evidence>
<sequence>MCSNEIDASSPSYPLRAPKPVGKRIARLDKDRLGQLYSPGQWEKVNLLAMLNEGVFSGPPHVNLSVWHAPGTTRPAFEEATNPSNDYQETTLDQEFGPSWSTHWFKVHIQLPVAICGKKHVELHWDCNNEATVWTEDGMPLQGLTGRGERIEWIIPESFKDGKKHLIYIEMACNGMFGNGPGRPIFKNNPGGDSIQPPDQNKYFSLSKAEIVAVNWNARMLYVDIITIHDAATVLPDESWQQHKALSVGTKMINTFKLGDNESIIRCRKMAEEFLGPKVSSSDVYSASPQQGADVFAIGHCHIDTCWLWPWAETKRKVARSWLNQCDLMDRYPELTFACSQAQQFQWLKEEYPHAFERVKQKVQSGQFQPIGGCWVEHDTNLPNGESLVRQFLYGQRFFEANFGSRSRVLWLPDSFGFSAQLPQLSRQAGMPHFLTQKICFNNINQFPHTTFNWVSLDGSQVLCHMPPVRTYTAEGTVADVQRCLTNHLSMDQDHTSLMAFGKGDGGGGPTWQHLERLRRCRGVSDTVGLLPRVHVGGSADEFFERLERKADLLPTWNGDLYFELHRGTYTTQSSTKRNNRKAEFMMRDIELLATVVSLADSSYKYPKAEIDRMWHSILLCQFHDCLPGTAIRMCYDDSDQVYEKVFKTGENILLALYQCLNLELSGANSPDAGHMVALNTLPWNRTEIIDSSENSCLLASGNGSLVALERVFPTSKERPVTVQEVSTGVFTLQNEHLSLTVEKGCIISLYDRKADREIIPHGEKANQFVIFDDKPIYWQAWDVEVYHLDTREELASSGTSITEDTYHRVSVTTETKISNKSSMRVTISLAATFEESDSPCVECTADIDWHEEMKFLKVEFPVNIRNTEAAYETQYGVIKRPTHYNTSWDMAKFEVCCHKFADLSEHGYGVSILNDSKYGFATVGNVMRLSLLRSPKAPDDTADMGKHTIRWAIMPHEGGLGPRTVRAAFNFNNPLKLLVAKSATPMLSQYPVTLEGDESLVLDTIKRGEDDEDISTGELPTRKGRSVILRIYDSLGGRSRGTVQTIWNVSKVFKTNLLEDDEEEISVQSGAFKIDLGPFQVGTYRLCLAD</sequence>
<dbReference type="InterPro" id="IPR011330">
    <property type="entry name" value="Glyco_hydro/deAcase_b/a-brl"/>
</dbReference>
<evidence type="ECO:0000313" key="11">
    <source>
        <dbReference type="Proteomes" id="UP001213681"/>
    </source>
</evidence>
<name>A0AAD6FZ47_9EURO</name>
<dbReference type="InterPro" id="IPR011013">
    <property type="entry name" value="Gal_mutarotase_sf_dom"/>
</dbReference>
<dbReference type="InterPro" id="IPR011682">
    <property type="entry name" value="Glyco_hydro_38_C"/>
</dbReference>
<keyword evidence="4" id="KW-0479">Metal-binding</keyword>
<evidence type="ECO:0000256" key="8">
    <source>
        <dbReference type="ARBA" id="ARBA00071615"/>
    </source>
</evidence>
<evidence type="ECO:0000256" key="4">
    <source>
        <dbReference type="ARBA" id="ARBA00022723"/>
    </source>
</evidence>
<dbReference type="InterPro" id="IPR037094">
    <property type="entry name" value="Glyco_hydro_38_cen_sf"/>
</dbReference>
<dbReference type="SMART" id="SM00872">
    <property type="entry name" value="Alpha-mann_mid"/>
    <property type="match status" value="1"/>
</dbReference>
<evidence type="ECO:0000313" key="10">
    <source>
        <dbReference type="EMBL" id="KAJ5438207.1"/>
    </source>
</evidence>
<dbReference type="FunFam" id="3.20.110.10:FF:000002">
    <property type="entry name" value="alpha-mannosidase 2C1 isoform X1"/>
    <property type="match status" value="1"/>
</dbReference>
<evidence type="ECO:0000259" key="9">
    <source>
        <dbReference type="SMART" id="SM00872"/>
    </source>
</evidence>
<accession>A0AAD6FZ47</accession>
<protein>
    <recommendedName>
        <fullName evidence="8">Alpha-mannosidase</fullName>
        <ecNumber evidence="3">3.2.1.24</ecNumber>
    </recommendedName>
</protein>
<evidence type="ECO:0000256" key="3">
    <source>
        <dbReference type="ARBA" id="ARBA00012752"/>
    </source>
</evidence>
<comment type="function">
    <text evidence="7">Degrades free oligosaccharides in the vacuole.</text>
</comment>
<dbReference type="FunFam" id="2.70.98.30:FF:000001">
    <property type="entry name" value="alpha-mannosidase 2C1 isoform X2"/>
    <property type="match status" value="1"/>
</dbReference>
<dbReference type="Proteomes" id="UP001213681">
    <property type="component" value="Unassembled WGS sequence"/>
</dbReference>
<evidence type="ECO:0000256" key="6">
    <source>
        <dbReference type="ARBA" id="ARBA00023295"/>
    </source>
</evidence>
<dbReference type="InterPro" id="IPR028995">
    <property type="entry name" value="Glyco_hydro_57/38_cen_sf"/>
</dbReference>
<evidence type="ECO:0000256" key="2">
    <source>
        <dbReference type="ARBA" id="ARBA00009792"/>
    </source>
</evidence>
<dbReference type="InterPro" id="IPR015341">
    <property type="entry name" value="Glyco_hydro_38_cen"/>
</dbReference>
<dbReference type="Pfam" id="PF22907">
    <property type="entry name" value="Ams1-like_1st"/>
    <property type="match status" value="1"/>
</dbReference>
<dbReference type="PANTHER" id="PTHR46017:SF1">
    <property type="entry name" value="ALPHA-MANNOSIDASE 2C1"/>
    <property type="match status" value="1"/>
</dbReference>
<dbReference type="AlphaFoldDB" id="A0AAD6FZ47"/>
<comment type="caution">
    <text evidence="10">The sequence shown here is derived from an EMBL/GenBank/DDBJ whole genome shotgun (WGS) entry which is preliminary data.</text>
</comment>
<dbReference type="SUPFAM" id="SSF88713">
    <property type="entry name" value="Glycoside hydrolase/deacetylase"/>
    <property type="match status" value="1"/>
</dbReference>
<feature type="domain" description="Glycoside hydrolase family 38 central" evidence="9">
    <location>
        <begin position="564"/>
        <end position="643"/>
    </location>
</feature>
<dbReference type="GO" id="GO:0009313">
    <property type="term" value="P:oligosaccharide catabolic process"/>
    <property type="evidence" value="ECO:0007669"/>
    <property type="project" value="TreeGrafter"/>
</dbReference>
<dbReference type="InterPro" id="IPR027291">
    <property type="entry name" value="Glyco_hydro_38_N_sf"/>
</dbReference>
<comment type="catalytic activity">
    <reaction evidence="1">
        <text>Hydrolysis of terminal, non-reducing alpha-D-mannose residues in alpha-D-mannosides.</text>
        <dbReference type="EC" id="3.2.1.24"/>
    </reaction>
</comment>
<dbReference type="SUPFAM" id="SSF88688">
    <property type="entry name" value="Families 57/38 glycoside transferase middle domain"/>
    <property type="match status" value="1"/>
</dbReference>
<dbReference type="Pfam" id="PF01074">
    <property type="entry name" value="Glyco_hydro_38N"/>
    <property type="match status" value="1"/>
</dbReference>
<dbReference type="GO" id="GO:0030246">
    <property type="term" value="F:carbohydrate binding"/>
    <property type="evidence" value="ECO:0007669"/>
    <property type="project" value="InterPro"/>
</dbReference>
<dbReference type="GO" id="GO:0046872">
    <property type="term" value="F:metal ion binding"/>
    <property type="evidence" value="ECO:0007669"/>
    <property type="project" value="UniProtKB-KW"/>
</dbReference>
<dbReference type="GO" id="GO:0006013">
    <property type="term" value="P:mannose metabolic process"/>
    <property type="evidence" value="ECO:0007669"/>
    <property type="project" value="InterPro"/>
</dbReference>
<dbReference type="Gene3D" id="2.70.98.30">
    <property type="entry name" value="Golgi alpha-mannosidase II, domain 4"/>
    <property type="match status" value="1"/>
</dbReference>
<keyword evidence="6" id="KW-0326">Glycosidase</keyword>
<dbReference type="GeneID" id="81602830"/>
<dbReference type="InterPro" id="IPR000602">
    <property type="entry name" value="Glyco_hydro_38_N"/>
</dbReference>
<dbReference type="Pfam" id="PF07748">
    <property type="entry name" value="Glyco_hydro_38C"/>
    <property type="match status" value="1"/>
</dbReference>
<dbReference type="RefSeq" id="XP_056761436.1">
    <property type="nucleotide sequence ID" value="XM_056912587.1"/>
</dbReference>
<keyword evidence="11" id="KW-1185">Reference proteome</keyword>
<keyword evidence="5" id="KW-0378">Hydrolase</keyword>
<organism evidence="10 11">
    <name type="scientific">Penicillium daleae</name>
    <dbReference type="NCBI Taxonomy" id="63821"/>
    <lineage>
        <taxon>Eukaryota</taxon>
        <taxon>Fungi</taxon>
        <taxon>Dikarya</taxon>
        <taxon>Ascomycota</taxon>
        <taxon>Pezizomycotina</taxon>
        <taxon>Eurotiomycetes</taxon>
        <taxon>Eurotiomycetidae</taxon>
        <taxon>Eurotiales</taxon>
        <taxon>Aspergillaceae</taxon>
        <taxon>Penicillium</taxon>
    </lineage>
</organism>
<dbReference type="EC" id="3.2.1.24" evidence="3"/>
<gene>
    <name evidence="10" type="ORF">N7458_009205</name>
</gene>